<dbReference type="InterPro" id="IPR021412">
    <property type="entry name" value="DUF3052"/>
</dbReference>
<evidence type="ECO:0000313" key="1">
    <source>
        <dbReference type="EMBL" id="RUL66424.1"/>
    </source>
</evidence>
<evidence type="ECO:0000313" key="2">
    <source>
        <dbReference type="Proteomes" id="UP000267077"/>
    </source>
</evidence>
<dbReference type="Proteomes" id="UP000267077">
    <property type="component" value="Unassembled WGS sequence"/>
</dbReference>
<protein>
    <submittedName>
        <fullName evidence="1">DUF3052 family protein</fullName>
    </submittedName>
</protein>
<organism evidence="1 2">
    <name type="scientific">Dyella dinghuensis</name>
    <dbReference type="NCBI Taxonomy" id="1920169"/>
    <lineage>
        <taxon>Bacteria</taxon>
        <taxon>Pseudomonadati</taxon>
        <taxon>Pseudomonadota</taxon>
        <taxon>Gammaproteobacteria</taxon>
        <taxon>Lysobacterales</taxon>
        <taxon>Rhodanobacteraceae</taxon>
        <taxon>Dyella</taxon>
    </lineage>
</organism>
<accession>A0A3S0Q0H4</accession>
<dbReference type="EMBL" id="RYZR01000003">
    <property type="protein sequence ID" value="RUL66424.1"/>
    <property type="molecule type" value="Genomic_DNA"/>
</dbReference>
<proteinExistence type="predicted"/>
<sequence>MTAGYSGTPLARKLGIKASMHVAIFDAPVDYRASLEPLPEHVVFEAKTSVRTQLVHLFVTDKQELTKALHAYRKALNSDASVWVSWPKKASKVATTVTEDVIREVALPLGFVDIKVCAVSEIWSGLKLVVRRELR</sequence>
<dbReference type="OrthoDB" id="9800461at2"/>
<dbReference type="Pfam" id="PF11253">
    <property type="entry name" value="DUF3052"/>
    <property type="match status" value="1"/>
</dbReference>
<keyword evidence="2" id="KW-1185">Reference proteome</keyword>
<dbReference type="AlphaFoldDB" id="A0A3S0Q0H4"/>
<reference evidence="1 2" key="1">
    <citation type="submission" date="2018-12" db="EMBL/GenBank/DDBJ databases">
        <title>Dyella dinghuensis sp. nov. DHOA06 and Dyella choica sp. nov. 4M-K27, isolated from forest soil.</title>
        <authorList>
            <person name="Qiu L.-H."/>
            <person name="Gao Z.-H."/>
        </authorList>
    </citation>
    <scope>NUCLEOTIDE SEQUENCE [LARGE SCALE GENOMIC DNA]</scope>
    <source>
        <strain evidence="1 2">DHOA06</strain>
    </source>
</reference>
<comment type="caution">
    <text evidence="1">The sequence shown here is derived from an EMBL/GenBank/DDBJ whole genome shotgun (WGS) entry which is preliminary data.</text>
</comment>
<gene>
    <name evidence="1" type="ORF">EKH79_04150</name>
</gene>
<name>A0A3S0Q0H4_9GAMM</name>